<feature type="region of interest" description="Disordered" evidence="1">
    <location>
        <begin position="262"/>
        <end position="284"/>
    </location>
</feature>
<evidence type="ECO:0000313" key="3">
    <source>
        <dbReference type="EMBL" id="JAS24965.1"/>
    </source>
</evidence>
<dbReference type="EMBL" id="GEDC01012333">
    <property type="protein sequence ID" value="JAS24965.1"/>
    <property type="molecule type" value="Transcribed_RNA"/>
</dbReference>
<feature type="non-terminal residue" evidence="3">
    <location>
        <position position="323"/>
    </location>
</feature>
<feature type="compositionally biased region" description="Basic and acidic residues" evidence="1">
    <location>
        <begin position="275"/>
        <end position="284"/>
    </location>
</feature>
<feature type="chain" id="PRO_5008581378" evidence="2">
    <location>
        <begin position="18"/>
        <end position="323"/>
    </location>
</feature>
<evidence type="ECO:0000256" key="1">
    <source>
        <dbReference type="SAM" id="MobiDB-lite"/>
    </source>
</evidence>
<reference evidence="3" key="1">
    <citation type="submission" date="2015-12" db="EMBL/GenBank/DDBJ databases">
        <title>De novo transcriptome assembly of four potential Pierce s Disease insect vectors from Arizona vineyards.</title>
        <authorList>
            <person name="Tassone E.E."/>
        </authorList>
    </citation>
    <scope>NUCLEOTIDE SEQUENCE</scope>
</reference>
<proteinExistence type="predicted"/>
<organism evidence="3">
    <name type="scientific">Clastoptera arizonana</name>
    <name type="common">Arizona spittle bug</name>
    <dbReference type="NCBI Taxonomy" id="38151"/>
    <lineage>
        <taxon>Eukaryota</taxon>
        <taxon>Metazoa</taxon>
        <taxon>Ecdysozoa</taxon>
        <taxon>Arthropoda</taxon>
        <taxon>Hexapoda</taxon>
        <taxon>Insecta</taxon>
        <taxon>Pterygota</taxon>
        <taxon>Neoptera</taxon>
        <taxon>Paraneoptera</taxon>
        <taxon>Hemiptera</taxon>
        <taxon>Auchenorrhyncha</taxon>
        <taxon>Cercopoidea</taxon>
        <taxon>Clastopteridae</taxon>
        <taxon>Clastoptera</taxon>
    </lineage>
</organism>
<name>A0A1B6DH73_9HEMI</name>
<sequence>MFLNGFCVLLFVGFGVCLLECGSQTLIDDSQREKCQLNEGEDKEYFTRDADKIYERTVKGNTENHEVDQSSRDKFVYVDKSDTLIELNDGGIKDEDGAEEQYENFDDNSRPNAATEESNSNDPSGVAFQGNKDSFCDIVTPESQVDSSHGLDVIANYANLDDGMTTVSPDNVMFKVSDDLKYDEVTVKALEVDHGIRDNAGLQDDMNEKNMVVEDIAITPDTEVAEWKEGLSIEYEVGDDEPRLTESTGTKLHDNWNLKTSLSKSNSESSIGTETYDKREKDEVFEENSRNGHFYLEKPDVNLTETFTGLENDSKFFDKEAVA</sequence>
<evidence type="ECO:0000256" key="2">
    <source>
        <dbReference type="SAM" id="SignalP"/>
    </source>
</evidence>
<accession>A0A1B6DH73</accession>
<feature type="compositionally biased region" description="Polar residues" evidence="1">
    <location>
        <begin position="110"/>
        <end position="123"/>
    </location>
</feature>
<feature type="signal peptide" evidence="2">
    <location>
        <begin position="1"/>
        <end position="17"/>
    </location>
</feature>
<feature type="region of interest" description="Disordered" evidence="1">
    <location>
        <begin position="102"/>
        <end position="129"/>
    </location>
</feature>
<dbReference type="AlphaFoldDB" id="A0A1B6DH73"/>
<gene>
    <name evidence="3" type="ORF">g.32873</name>
</gene>
<protein>
    <submittedName>
        <fullName evidence="3">Uncharacterized protein</fullName>
    </submittedName>
</protein>
<keyword evidence="2" id="KW-0732">Signal</keyword>